<dbReference type="EMBL" id="FUYV01000010">
    <property type="protein sequence ID" value="SKC12302.1"/>
    <property type="molecule type" value="Genomic_DNA"/>
</dbReference>
<evidence type="ECO:0000256" key="1">
    <source>
        <dbReference type="ARBA" id="ARBA00007613"/>
    </source>
</evidence>
<dbReference type="PANTHER" id="PTHR30203">
    <property type="entry name" value="OUTER MEMBRANE CATION EFFLUX PROTEIN"/>
    <property type="match status" value="1"/>
</dbReference>
<dbReference type="Pfam" id="PF02321">
    <property type="entry name" value="OEP"/>
    <property type="match status" value="2"/>
</dbReference>
<dbReference type="AlphaFoldDB" id="A0A1T5GV21"/>
<dbReference type="Proteomes" id="UP000191055">
    <property type="component" value="Unassembled WGS sequence"/>
</dbReference>
<accession>A0A1T5GV21</accession>
<sequence>MRIRTIIFILMFPFILANSQGKREMNFDEFMQYVLSNNLELIIEQFEVTAATAAVTAARVFEDPELEMIFPMFRSDEFDEMPRSIAFEMEIPIELFGKRRNRIRLARMEQYAAEAELEDFLRYLRTEAAEAYIELLTEQKKVQRMELTLQQLNQLLEVNKALYEAGEIGEVDVIKTRLEARNFHAELFDARMELSEILSGIHFLMGGIPADSLVLTGEMISRQIAVDFPWLREQAISRRSDVIAAQRNVQVSEIGMRLARSERLPNISIIAGYHNETGRSPMPGMSAAYGGLIIPLQFSGLNRGEFRMATVAYEQSQTMLSSTILEVEAGIKKAWDNYRLLSQKRLLFDESILSDAERVRDAVVFSYQRGEVSLLEVLEAQSALNETYINYYDTQAQYTNSIIELSRESGEWLLEF</sequence>
<dbReference type="OrthoDB" id="9791261at2"/>
<dbReference type="InterPro" id="IPR010131">
    <property type="entry name" value="MdtP/NodT-like"/>
</dbReference>
<dbReference type="KEGG" id="asx:CDL62_02975"/>
<proteinExistence type="inferred from homology"/>
<dbReference type="RefSeq" id="WP_079557709.1">
    <property type="nucleotide sequence ID" value="NZ_CP021904.1"/>
</dbReference>
<reference evidence="2 3" key="1">
    <citation type="submission" date="2017-02" db="EMBL/GenBank/DDBJ databases">
        <authorList>
            <person name="Peterson S.W."/>
        </authorList>
    </citation>
    <scope>NUCLEOTIDE SEQUENCE [LARGE SCALE GENOMIC DNA]</scope>
    <source>
        <strain evidence="2 3">DSM 24412</strain>
    </source>
</reference>
<keyword evidence="3" id="KW-1185">Reference proteome</keyword>
<dbReference type="InterPro" id="IPR003423">
    <property type="entry name" value="OMP_efflux"/>
</dbReference>
<evidence type="ECO:0000313" key="2">
    <source>
        <dbReference type="EMBL" id="SKC12302.1"/>
    </source>
</evidence>
<name>A0A1T5GV21_9BACT</name>
<dbReference type="STRING" id="889453.SAMN03080601_01980"/>
<dbReference type="SUPFAM" id="SSF56954">
    <property type="entry name" value="Outer membrane efflux proteins (OEP)"/>
    <property type="match status" value="1"/>
</dbReference>
<evidence type="ECO:0000313" key="3">
    <source>
        <dbReference type="Proteomes" id="UP000191055"/>
    </source>
</evidence>
<organism evidence="2 3">
    <name type="scientific">Alkalitalea saponilacus</name>
    <dbReference type="NCBI Taxonomy" id="889453"/>
    <lineage>
        <taxon>Bacteria</taxon>
        <taxon>Pseudomonadati</taxon>
        <taxon>Bacteroidota</taxon>
        <taxon>Bacteroidia</taxon>
        <taxon>Marinilabiliales</taxon>
        <taxon>Marinilabiliaceae</taxon>
        <taxon>Alkalitalea</taxon>
    </lineage>
</organism>
<protein>
    <submittedName>
        <fullName evidence="2">Outer membrane efflux protein</fullName>
    </submittedName>
</protein>
<dbReference type="PANTHER" id="PTHR30203:SF24">
    <property type="entry name" value="BLR4935 PROTEIN"/>
    <property type="match status" value="1"/>
</dbReference>
<dbReference type="GO" id="GO:0015562">
    <property type="term" value="F:efflux transmembrane transporter activity"/>
    <property type="evidence" value="ECO:0007669"/>
    <property type="project" value="InterPro"/>
</dbReference>
<gene>
    <name evidence="2" type="ORF">SAMN03080601_01980</name>
</gene>
<comment type="similarity">
    <text evidence="1">Belongs to the outer membrane factor (OMF) (TC 1.B.17) family.</text>
</comment>
<dbReference type="Gene3D" id="1.20.1600.10">
    <property type="entry name" value="Outer membrane efflux proteins (OEP)"/>
    <property type="match status" value="1"/>
</dbReference>